<protein>
    <recommendedName>
        <fullName evidence="6">Ribosomal RNA small subunit methyltransferase G</fullName>
        <ecNumber evidence="6">2.1.1.-</ecNumber>
    </recommendedName>
    <alternativeName>
        <fullName evidence="6">16S rRNA 7-methylguanosine methyltransferase</fullName>
        <shortName evidence="6">16S rRNA m7G methyltransferase</shortName>
    </alternativeName>
</protein>
<evidence type="ECO:0000256" key="3">
    <source>
        <dbReference type="ARBA" id="ARBA00022603"/>
    </source>
</evidence>
<keyword evidence="9" id="KW-1185">Reference proteome</keyword>
<dbReference type="HAMAP" id="MF_00074">
    <property type="entry name" value="16SrRNA_methyltr_G"/>
    <property type="match status" value="1"/>
</dbReference>
<feature type="binding site" evidence="6">
    <location>
        <begin position="129"/>
        <end position="130"/>
    </location>
    <ligand>
        <name>S-adenosyl-L-methionine</name>
        <dbReference type="ChEBI" id="CHEBI:59789"/>
    </ligand>
</feature>
<dbReference type="Proteomes" id="UP001501771">
    <property type="component" value="Unassembled WGS sequence"/>
</dbReference>
<dbReference type="EC" id="2.1.1.-" evidence="6"/>
<name>A0ABP5L3J5_9ACTN</name>
<evidence type="ECO:0000256" key="7">
    <source>
        <dbReference type="SAM" id="MobiDB-lite"/>
    </source>
</evidence>
<evidence type="ECO:0000256" key="5">
    <source>
        <dbReference type="ARBA" id="ARBA00022691"/>
    </source>
</evidence>
<keyword evidence="4 6" id="KW-0808">Transferase</keyword>
<dbReference type="EMBL" id="BAAAQR010000002">
    <property type="protein sequence ID" value="GAA2141287.1"/>
    <property type="molecule type" value="Genomic_DNA"/>
</dbReference>
<proteinExistence type="inferred from homology"/>
<dbReference type="PANTHER" id="PTHR31760">
    <property type="entry name" value="S-ADENOSYL-L-METHIONINE-DEPENDENT METHYLTRANSFERASES SUPERFAMILY PROTEIN"/>
    <property type="match status" value="1"/>
</dbReference>
<dbReference type="Pfam" id="PF02527">
    <property type="entry name" value="GidB"/>
    <property type="match status" value="1"/>
</dbReference>
<dbReference type="NCBIfam" id="TIGR00138">
    <property type="entry name" value="rsmG_gidB"/>
    <property type="match status" value="1"/>
</dbReference>
<feature type="binding site" evidence="6">
    <location>
        <position position="83"/>
    </location>
    <ligand>
        <name>S-adenosyl-L-methionine</name>
        <dbReference type="ChEBI" id="CHEBI:59789"/>
    </ligand>
</feature>
<organism evidence="8 9">
    <name type="scientific">Nocardioides koreensis</name>
    <dbReference type="NCBI Taxonomy" id="433651"/>
    <lineage>
        <taxon>Bacteria</taxon>
        <taxon>Bacillati</taxon>
        <taxon>Actinomycetota</taxon>
        <taxon>Actinomycetes</taxon>
        <taxon>Propionibacteriales</taxon>
        <taxon>Nocardioidaceae</taxon>
        <taxon>Nocardioides</taxon>
    </lineage>
</organism>
<keyword evidence="2 6" id="KW-0698">rRNA processing</keyword>
<comment type="subcellular location">
    <subcellularLocation>
        <location evidence="6">Cytoplasm</location>
    </subcellularLocation>
</comment>
<evidence type="ECO:0000313" key="8">
    <source>
        <dbReference type="EMBL" id="GAA2141287.1"/>
    </source>
</evidence>
<keyword evidence="5 6" id="KW-0949">S-adenosyl-L-methionine</keyword>
<keyword evidence="1 6" id="KW-0963">Cytoplasm</keyword>
<dbReference type="Gene3D" id="3.40.50.150">
    <property type="entry name" value="Vaccinia Virus protein VP39"/>
    <property type="match status" value="1"/>
</dbReference>
<evidence type="ECO:0000256" key="4">
    <source>
        <dbReference type="ARBA" id="ARBA00022679"/>
    </source>
</evidence>
<comment type="similarity">
    <text evidence="6">Belongs to the methyltransferase superfamily. RNA methyltransferase RsmG family.</text>
</comment>
<evidence type="ECO:0000256" key="1">
    <source>
        <dbReference type="ARBA" id="ARBA00022490"/>
    </source>
</evidence>
<dbReference type="SUPFAM" id="SSF53335">
    <property type="entry name" value="S-adenosyl-L-methionine-dependent methyltransferases"/>
    <property type="match status" value="1"/>
</dbReference>
<dbReference type="CDD" id="cd02440">
    <property type="entry name" value="AdoMet_MTases"/>
    <property type="match status" value="1"/>
</dbReference>
<reference evidence="9" key="1">
    <citation type="journal article" date="2019" name="Int. J. Syst. Evol. Microbiol.">
        <title>The Global Catalogue of Microorganisms (GCM) 10K type strain sequencing project: providing services to taxonomists for standard genome sequencing and annotation.</title>
        <authorList>
            <consortium name="The Broad Institute Genomics Platform"/>
            <consortium name="The Broad Institute Genome Sequencing Center for Infectious Disease"/>
            <person name="Wu L."/>
            <person name="Ma J."/>
        </authorList>
    </citation>
    <scope>NUCLEOTIDE SEQUENCE [LARGE SCALE GENOMIC DNA]</scope>
    <source>
        <strain evidence="9">JCM 16022</strain>
    </source>
</reference>
<dbReference type="InterPro" id="IPR029063">
    <property type="entry name" value="SAM-dependent_MTases_sf"/>
</dbReference>
<comment type="caution">
    <text evidence="8">The sequence shown here is derived from an EMBL/GenBank/DDBJ whole genome shotgun (WGS) entry which is preliminary data.</text>
</comment>
<comment type="function">
    <text evidence="6">Specifically methylates the N7 position of a guanine in 16S rRNA.</text>
</comment>
<comment type="caution">
    <text evidence="6">Lacks conserved residue(s) required for the propagation of feature annotation.</text>
</comment>
<gene>
    <name evidence="6 8" type="primary">rsmG</name>
    <name evidence="8" type="ORF">GCM10009844_11640</name>
</gene>
<sequence>MDDVSRETTPSAPAVARRVFPSARLPLAERYAELLATDGVVRGLIGPREAPRLWDRHLVNCALLGDLVPEGSTVCDIGSGAGLPGLVLAIARADLRITLVEPLLRRTTFLEEAVADLGLDNVEVVRGRAEALHGHRTFAVVTSRAVAPLDRLLGWSMPLVDPTGTLVAMKGSSVHEEIAAARPVLERWGCADPEVRILGDGVVDPPTYALRVAWADPAQVSLPLAEDRGTPRGSASARKRGSRGRRSRGHGNHGRRES</sequence>
<keyword evidence="3 6" id="KW-0489">Methyltransferase</keyword>
<feature type="binding site" evidence="6">
    <location>
        <position position="144"/>
    </location>
    <ligand>
        <name>S-adenosyl-L-methionine</name>
        <dbReference type="ChEBI" id="CHEBI:59789"/>
    </ligand>
</feature>
<dbReference type="PANTHER" id="PTHR31760:SF0">
    <property type="entry name" value="S-ADENOSYL-L-METHIONINE-DEPENDENT METHYLTRANSFERASES SUPERFAMILY PROTEIN"/>
    <property type="match status" value="1"/>
</dbReference>
<accession>A0ABP5L3J5</accession>
<feature type="compositionally biased region" description="Basic residues" evidence="7">
    <location>
        <begin position="237"/>
        <end position="258"/>
    </location>
</feature>
<evidence type="ECO:0000256" key="2">
    <source>
        <dbReference type="ARBA" id="ARBA00022552"/>
    </source>
</evidence>
<evidence type="ECO:0000313" key="9">
    <source>
        <dbReference type="Proteomes" id="UP001501771"/>
    </source>
</evidence>
<feature type="binding site" evidence="6">
    <location>
        <position position="78"/>
    </location>
    <ligand>
        <name>S-adenosyl-L-methionine</name>
        <dbReference type="ChEBI" id="CHEBI:59789"/>
    </ligand>
</feature>
<evidence type="ECO:0000256" key="6">
    <source>
        <dbReference type="HAMAP-Rule" id="MF_00074"/>
    </source>
</evidence>
<dbReference type="InterPro" id="IPR003682">
    <property type="entry name" value="rRNA_ssu_MeTfrase_G"/>
</dbReference>
<feature type="region of interest" description="Disordered" evidence="7">
    <location>
        <begin position="222"/>
        <end position="258"/>
    </location>
</feature>